<keyword evidence="4" id="KW-1134">Transmembrane beta strand</keyword>
<keyword evidence="5" id="KW-0812">Transmembrane</keyword>
<keyword evidence="6" id="KW-0472">Membrane</keyword>
<evidence type="ECO:0000256" key="7">
    <source>
        <dbReference type="ARBA" id="ARBA00023237"/>
    </source>
</evidence>
<dbReference type="Gene3D" id="1.20.1600.10">
    <property type="entry name" value="Outer membrane efflux proteins (OEP)"/>
    <property type="match status" value="1"/>
</dbReference>
<evidence type="ECO:0000256" key="8">
    <source>
        <dbReference type="SAM" id="SignalP"/>
    </source>
</evidence>
<evidence type="ECO:0000256" key="5">
    <source>
        <dbReference type="ARBA" id="ARBA00022692"/>
    </source>
</evidence>
<dbReference type="InterPro" id="IPR051906">
    <property type="entry name" value="TolC-like"/>
</dbReference>
<evidence type="ECO:0000256" key="1">
    <source>
        <dbReference type="ARBA" id="ARBA00004442"/>
    </source>
</evidence>
<keyword evidence="10" id="KW-1185">Reference proteome</keyword>
<dbReference type="PANTHER" id="PTHR30026:SF20">
    <property type="entry name" value="OUTER MEMBRANE PROTEIN TOLC"/>
    <property type="match status" value="1"/>
</dbReference>
<evidence type="ECO:0000256" key="6">
    <source>
        <dbReference type="ARBA" id="ARBA00023136"/>
    </source>
</evidence>
<evidence type="ECO:0000256" key="3">
    <source>
        <dbReference type="ARBA" id="ARBA00022448"/>
    </source>
</evidence>
<sequence length="464" mass="53227">MRTAVVIILFLISRSGLAQDNNVLSFNEYLGYVKKYHPIAKQAELTIGLGQANLMKARGAFDPKIEADYDKKNFKGSEYYDKLNATFKVPTWFGLEFKAGFEQNEGVFLNPEANVPTDGLYNAGISLDAFGILINDRVATLKKAKLFREQTKADRDILVNEILFEASNAYLTWLRTYNETKIYESFLSNAETRFQGIKSSVLAGDKASIDSVEAKIVVQDRALNLEQAKVRYMKASLELSNFLWLNDNIPVELQPNVVPNTMIVDEIDETLSIEGAVFEQFEIEDHPKIRSLNFKLQRLEVERRLKVRNLLPKLDVEYNFLTESADRLNTFQTENYKGGITFRFPLFLRKERGDLKLAKFKIRDTDFEILSTELAIKNKTSAIYQEISSLERQNTLIVDMVSNYETMLRAEERKFSFGESSLFLINSRELKLIDMKLKQVGTMNKYFMAKVALFNSLAINPENL</sequence>
<keyword evidence="8" id="KW-0732">Signal</keyword>
<dbReference type="Pfam" id="PF02321">
    <property type="entry name" value="OEP"/>
    <property type="match status" value="1"/>
</dbReference>
<name>A0ABW3CY08_9FLAO</name>
<dbReference type="PANTHER" id="PTHR30026">
    <property type="entry name" value="OUTER MEMBRANE PROTEIN TOLC"/>
    <property type="match status" value="1"/>
</dbReference>
<dbReference type="RefSeq" id="WP_386408031.1">
    <property type="nucleotide sequence ID" value="NZ_JBHTJH010000010.1"/>
</dbReference>
<evidence type="ECO:0000313" key="9">
    <source>
        <dbReference type="EMBL" id="MFD0862678.1"/>
    </source>
</evidence>
<dbReference type="Proteomes" id="UP001596978">
    <property type="component" value="Unassembled WGS sequence"/>
</dbReference>
<evidence type="ECO:0000313" key="10">
    <source>
        <dbReference type="Proteomes" id="UP001596978"/>
    </source>
</evidence>
<dbReference type="EMBL" id="JBHTJH010000010">
    <property type="protein sequence ID" value="MFD0862678.1"/>
    <property type="molecule type" value="Genomic_DNA"/>
</dbReference>
<comment type="similarity">
    <text evidence="2">Belongs to the outer membrane factor (OMF) (TC 1.B.17) family.</text>
</comment>
<evidence type="ECO:0000256" key="4">
    <source>
        <dbReference type="ARBA" id="ARBA00022452"/>
    </source>
</evidence>
<organism evidence="9 10">
    <name type="scientific">Sungkyunkwania multivorans</name>
    <dbReference type="NCBI Taxonomy" id="1173618"/>
    <lineage>
        <taxon>Bacteria</taxon>
        <taxon>Pseudomonadati</taxon>
        <taxon>Bacteroidota</taxon>
        <taxon>Flavobacteriia</taxon>
        <taxon>Flavobacteriales</taxon>
        <taxon>Flavobacteriaceae</taxon>
        <taxon>Sungkyunkwania</taxon>
    </lineage>
</organism>
<reference evidence="10" key="1">
    <citation type="journal article" date="2019" name="Int. J. Syst. Evol. Microbiol.">
        <title>The Global Catalogue of Microorganisms (GCM) 10K type strain sequencing project: providing services to taxonomists for standard genome sequencing and annotation.</title>
        <authorList>
            <consortium name="The Broad Institute Genomics Platform"/>
            <consortium name="The Broad Institute Genome Sequencing Center for Infectious Disease"/>
            <person name="Wu L."/>
            <person name="Ma J."/>
        </authorList>
    </citation>
    <scope>NUCLEOTIDE SEQUENCE [LARGE SCALE GENOMIC DNA]</scope>
    <source>
        <strain evidence="10">CCUG 62952</strain>
    </source>
</reference>
<keyword evidence="7" id="KW-0998">Cell outer membrane</keyword>
<comment type="subcellular location">
    <subcellularLocation>
        <location evidence="1">Cell outer membrane</location>
    </subcellularLocation>
</comment>
<gene>
    <name evidence="9" type="ORF">ACFQ1M_10730</name>
</gene>
<feature type="signal peptide" evidence="8">
    <location>
        <begin position="1"/>
        <end position="18"/>
    </location>
</feature>
<protein>
    <submittedName>
        <fullName evidence="9">TolC family protein</fullName>
    </submittedName>
</protein>
<dbReference type="InterPro" id="IPR003423">
    <property type="entry name" value="OMP_efflux"/>
</dbReference>
<keyword evidence="3" id="KW-0813">Transport</keyword>
<feature type="chain" id="PRO_5046558009" evidence="8">
    <location>
        <begin position="19"/>
        <end position="464"/>
    </location>
</feature>
<comment type="caution">
    <text evidence="9">The sequence shown here is derived from an EMBL/GenBank/DDBJ whole genome shotgun (WGS) entry which is preliminary data.</text>
</comment>
<evidence type="ECO:0000256" key="2">
    <source>
        <dbReference type="ARBA" id="ARBA00007613"/>
    </source>
</evidence>
<dbReference type="SUPFAM" id="SSF56954">
    <property type="entry name" value="Outer membrane efflux proteins (OEP)"/>
    <property type="match status" value="1"/>
</dbReference>
<proteinExistence type="inferred from homology"/>
<accession>A0ABW3CY08</accession>